<dbReference type="InterPro" id="IPR014710">
    <property type="entry name" value="RmlC-like_jellyroll"/>
</dbReference>
<dbReference type="Proteomes" id="UP001404845">
    <property type="component" value="Unassembled WGS sequence"/>
</dbReference>
<dbReference type="InterPro" id="IPR050397">
    <property type="entry name" value="Env_Response_Regulators"/>
</dbReference>
<evidence type="ECO:0000256" key="3">
    <source>
        <dbReference type="ARBA" id="ARBA00023163"/>
    </source>
</evidence>
<keyword evidence="3" id="KW-0804">Transcription</keyword>
<dbReference type="SUPFAM" id="SSF51206">
    <property type="entry name" value="cAMP-binding domain-like"/>
    <property type="match status" value="1"/>
</dbReference>
<dbReference type="InterPro" id="IPR018490">
    <property type="entry name" value="cNMP-bd_dom_sf"/>
</dbReference>
<feature type="domain" description="HTH crp-type" evidence="4">
    <location>
        <begin position="147"/>
        <end position="221"/>
    </location>
</feature>
<proteinExistence type="predicted"/>
<dbReference type="PANTHER" id="PTHR24567">
    <property type="entry name" value="CRP FAMILY TRANSCRIPTIONAL REGULATORY PROTEIN"/>
    <property type="match status" value="1"/>
</dbReference>
<evidence type="ECO:0000259" key="4">
    <source>
        <dbReference type="PROSITE" id="PS51063"/>
    </source>
</evidence>
<keyword evidence="1" id="KW-0805">Transcription regulation</keyword>
<organism evidence="5 6">
    <name type="scientific">Methylorubrum rhodesianum</name>
    <dbReference type="NCBI Taxonomy" id="29427"/>
    <lineage>
        <taxon>Bacteria</taxon>
        <taxon>Pseudomonadati</taxon>
        <taxon>Pseudomonadota</taxon>
        <taxon>Alphaproteobacteria</taxon>
        <taxon>Hyphomicrobiales</taxon>
        <taxon>Methylobacteriaceae</taxon>
        <taxon>Methylorubrum</taxon>
    </lineage>
</organism>
<dbReference type="Pfam" id="PF13545">
    <property type="entry name" value="HTH_Crp_2"/>
    <property type="match status" value="1"/>
</dbReference>
<evidence type="ECO:0000313" key="6">
    <source>
        <dbReference type="Proteomes" id="UP001404845"/>
    </source>
</evidence>
<dbReference type="SMART" id="SM00419">
    <property type="entry name" value="HTH_CRP"/>
    <property type="match status" value="1"/>
</dbReference>
<reference evidence="5 6" key="1">
    <citation type="journal article" date="2023" name="PLoS ONE">
        <title>Complete genome assembly of Hawai'i environmental nontuberculous mycobacteria reveals unexpected co-isolation with methylobacteria.</title>
        <authorList>
            <person name="Hendrix J."/>
            <person name="Epperson L.E."/>
            <person name="Tong E.I."/>
            <person name="Chan Y.L."/>
            <person name="Hasan N.A."/>
            <person name="Dawrs S.N."/>
            <person name="Norton G.J."/>
            <person name="Virdi R."/>
            <person name="Crooks J.L."/>
            <person name="Chan E.D."/>
            <person name="Honda J.R."/>
            <person name="Strong M."/>
        </authorList>
    </citation>
    <scope>NUCLEOTIDE SEQUENCE [LARGE SCALE GENOMIC DNA]</scope>
    <source>
        <strain evidence="5 6">NJH_HI01</strain>
    </source>
</reference>
<dbReference type="PROSITE" id="PS51063">
    <property type="entry name" value="HTH_CRP_2"/>
    <property type="match status" value="1"/>
</dbReference>
<dbReference type="Gene3D" id="2.60.120.10">
    <property type="entry name" value="Jelly Rolls"/>
    <property type="match status" value="1"/>
</dbReference>
<comment type="caution">
    <text evidence="5">The sequence shown here is derived from an EMBL/GenBank/DDBJ whole genome shotgun (WGS) entry which is preliminary data.</text>
</comment>
<dbReference type="InterPro" id="IPR036390">
    <property type="entry name" value="WH_DNA-bd_sf"/>
</dbReference>
<evidence type="ECO:0000256" key="1">
    <source>
        <dbReference type="ARBA" id="ARBA00023015"/>
    </source>
</evidence>
<dbReference type="Pfam" id="PF00027">
    <property type="entry name" value="cNMP_binding"/>
    <property type="match status" value="1"/>
</dbReference>
<evidence type="ECO:0000313" key="5">
    <source>
        <dbReference type="EMBL" id="MEN3230250.1"/>
    </source>
</evidence>
<dbReference type="SMART" id="SM00100">
    <property type="entry name" value="cNMP"/>
    <property type="match status" value="1"/>
</dbReference>
<dbReference type="InterPro" id="IPR036388">
    <property type="entry name" value="WH-like_DNA-bd_sf"/>
</dbReference>
<dbReference type="PANTHER" id="PTHR24567:SF68">
    <property type="entry name" value="DNA-BINDING TRANSCRIPTIONAL DUAL REGULATOR CRP"/>
    <property type="match status" value="1"/>
</dbReference>
<dbReference type="RefSeq" id="WP_345971666.1">
    <property type="nucleotide sequence ID" value="NZ_JAQYXL010000001.1"/>
</dbReference>
<name>A0ABU9ZGQ5_9HYPH</name>
<dbReference type="EMBL" id="JAQYXL010000001">
    <property type="protein sequence ID" value="MEN3230250.1"/>
    <property type="molecule type" value="Genomic_DNA"/>
</dbReference>
<protein>
    <submittedName>
        <fullName evidence="5">Crp/Fnr family transcriptional regulator</fullName>
    </submittedName>
</protein>
<keyword evidence="6" id="KW-1185">Reference proteome</keyword>
<dbReference type="InterPro" id="IPR000595">
    <property type="entry name" value="cNMP-bd_dom"/>
</dbReference>
<keyword evidence="2" id="KW-0238">DNA-binding</keyword>
<sequence>MADDNPLVRKLASLAPLTDDDRRLLERVTADPMAVPARTDLIREGDAPRGVYLVMDGLACRYKLLPNGNRQVLAYLLPGDFCDIDVALLDAMDHAIGTLAQSRIVLIPTGTVRDLLDHRPGIARGLRLAALVEAATARQWLASVGRRSCEERLAHLLCELLVRLAAAGRATDGGFELPLTQVDLADATGMTTVHVNRSLRSLRKRKLIDGKGRRIEVLDVAALRELAAFDPGYLHRAVARPTP</sequence>
<dbReference type="InterPro" id="IPR012318">
    <property type="entry name" value="HTH_CRP"/>
</dbReference>
<gene>
    <name evidence="5" type="ORF">PUR21_21845</name>
</gene>
<dbReference type="Gene3D" id="1.10.10.10">
    <property type="entry name" value="Winged helix-like DNA-binding domain superfamily/Winged helix DNA-binding domain"/>
    <property type="match status" value="1"/>
</dbReference>
<dbReference type="CDD" id="cd00038">
    <property type="entry name" value="CAP_ED"/>
    <property type="match status" value="1"/>
</dbReference>
<accession>A0ABU9ZGQ5</accession>
<dbReference type="SUPFAM" id="SSF46785">
    <property type="entry name" value="Winged helix' DNA-binding domain"/>
    <property type="match status" value="1"/>
</dbReference>
<evidence type="ECO:0000256" key="2">
    <source>
        <dbReference type="ARBA" id="ARBA00023125"/>
    </source>
</evidence>